<sequence length="439" mass="48167">MLVWSAVTLVLLACLQAAQCRQYTLNVPRVLLPIVPASGVKANFTLKSQAGCFTWKSIKPDVASVQPLYPNEDKQGVTVGEGGGGGGGSGGGRCSREALLTPQSSEKTRLSTVIIAEEQTTGQTLRCDVFVDTVHRIEITTRTRELLLEEEPERFEILGFDNEGNTFSTLRGHRFDWLLLRDEEATHQTSEPEAILHFVRFDDSSYETDPIIGALEARGYYGDTVLVEGVSTGTAKVSVRFVDRVWKDSVAPATVKLLVIENIMLQPAMDVYILPYCIVHYTVERKKQGKTEVVVMPSDQYSLELTNTTVASLDTPSSNVTGLVVGDTEVVLQDKNMLHTPSATKPSAGVHVVPPHHLGYTISPDNIWVLEVGRQYQITVHVFDKFNHPILVTQNVVMKTVLPTSHLDPLSSSQNGSYHFVTAENVGKATIHATLNAVK</sequence>
<evidence type="ECO:0000256" key="1">
    <source>
        <dbReference type="SAM" id="MobiDB-lite"/>
    </source>
</evidence>
<feature type="chain" id="PRO_5041416259" evidence="2">
    <location>
        <begin position="21"/>
        <end position="439"/>
    </location>
</feature>
<feature type="signal peptide" evidence="2">
    <location>
        <begin position="1"/>
        <end position="20"/>
    </location>
</feature>
<dbReference type="Pfam" id="PF24991">
    <property type="entry name" value="Ig_NUP210_4th"/>
    <property type="match status" value="1"/>
</dbReference>
<feature type="domain" description="NUP210 fourth Ig-like" evidence="6">
    <location>
        <begin position="366"/>
        <end position="438"/>
    </location>
</feature>
<dbReference type="InterPro" id="IPR045197">
    <property type="entry name" value="NUP210-like"/>
</dbReference>
<gene>
    <name evidence="7" type="ORF">GBAR_LOCUS15436</name>
</gene>
<evidence type="ECO:0000259" key="4">
    <source>
        <dbReference type="Pfam" id="PF22967"/>
    </source>
</evidence>
<evidence type="ECO:0000256" key="2">
    <source>
        <dbReference type="SAM" id="SignalP"/>
    </source>
</evidence>
<feature type="compositionally biased region" description="Gly residues" evidence="1">
    <location>
        <begin position="79"/>
        <end position="93"/>
    </location>
</feature>
<protein>
    <submittedName>
        <fullName evidence="7">Nuclear pore membrane glycoprotein 210</fullName>
    </submittedName>
</protein>
<name>A0AA35WMI5_GEOBA</name>
<dbReference type="GO" id="GO:0005643">
    <property type="term" value="C:nuclear pore"/>
    <property type="evidence" value="ECO:0007669"/>
    <property type="project" value="TreeGrafter"/>
</dbReference>
<dbReference type="PANTHER" id="PTHR23019">
    <property type="entry name" value="NUCLEAR PORE MEMBRANE GLYCOPROTEIN GP210-RELATED"/>
    <property type="match status" value="1"/>
</dbReference>
<dbReference type="Pfam" id="PF22967">
    <property type="entry name" value="Ig_NUP210_1st"/>
    <property type="match status" value="1"/>
</dbReference>
<evidence type="ECO:0000259" key="5">
    <source>
        <dbReference type="Pfam" id="PF22969"/>
    </source>
</evidence>
<dbReference type="Pfam" id="PF22963">
    <property type="entry name" value="Ig_NUP210_3rd"/>
    <property type="match status" value="1"/>
</dbReference>
<feature type="domain" description="NUP210 Ig-like" evidence="3">
    <location>
        <begin position="261"/>
        <end position="355"/>
    </location>
</feature>
<dbReference type="Proteomes" id="UP001174909">
    <property type="component" value="Unassembled WGS sequence"/>
</dbReference>
<accession>A0AA35WMI5</accession>
<comment type="caution">
    <text evidence="7">The sequence shown here is derived from an EMBL/GenBank/DDBJ whole genome shotgun (WGS) entry which is preliminary data.</text>
</comment>
<dbReference type="Gene3D" id="2.60.40.10">
    <property type="entry name" value="Immunoglobulins"/>
    <property type="match status" value="1"/>
</dbReference>
<keyword evidence="8" id="KW-1185">Reference proteome</keyword>
<feature type="domain" description="NUP210 Ig-like" evidence="4">
    <location>
        <begin position="23"/>
        <end position="132"/>
    </location>
</feature>
<feature type="domain" description="NUP210 Ig-like" evidence="5">
    <location>
        <begin position="141"/>
        <end position="248"/>
    </location>
</feature>
<dbReference type="Pfam" id="PF22969">
    <property type="entry name" value="Ig_NUP210_2nd"/>
    <property type="match status" value="1"/>
</dbReference>
<dbReference type="InterPro" id="IPR055098">
    <property type="entry name" value="Ig_NUP210_3rd"/>
</dbReference>
<dbReference type="InterPro" id="IPR056897">
    <property type="entry name" value="Ig_NUP210_4th"/>
</dbReference>
<organism evidence="7 8">
    <name type="scientific">Geodia barretti</name>
    <name type="common">Barrett's horny sponge</name>
    <dbReference type="NCBI Taxonomy" id="519541"/>
    <lineage>
        <taxon>Eukaryota</taxon>
        <taxon>Metazoa</taxon>
        <taxon>Porifera</taxon>
        <taxon>Demospongiae</taxon>
        <taxon>Heteroscleromorpha</taxon>
        <taxon>Tetractinellida</taxon>
        <taxon>Astrophorina</taxon>
        <taxon>Geodiidae</taxon>
        <taxon>Geodia</taxon>
    </lineage>
</organism>
<evidence type="ECO:0000313" key="7">
    <source>
        <dbReference type="EMBL" id="CAI8026948.1"/>
    </source>
</evidence>
<dbReference type="EMBL" id="CASHTH010002253">
    <property type="protein sequence ID" value="CAI8026948.1"/>
    <property type="molecule type" value="Genomic_DNA"/>
</dbReference>
<feature type="region of interest" description="Disordered" evidence="1">
    <location>
        <begin position="73"/>
        <end position="95"/>
    </location>
</feature>
<evidence type="ECO:0000313" key="8">
    <source>
        <dbReference type="Proteomes" id="UP001174909"/>
    </source>
</evidence>
<reference evidence="7" key="1">
    <citation type="submission" date="2023-03" db="EMBL/GenBank/DDBJ databases">
        <authorList>
            <person name="Steffen K."/>
            <person name="Cardenas P."/>
        </authorList>
    </citation>
    <scope>NUCLEOTIDE SEQUENCE</scope>
</reference>
<proteinExistence type="predicted"/>
<dbReference type="AlphaFoldDB" id="A0AA35WMI5"/>
<dbReference type="InterPro" id="IPR055096">
    <property type="entry name" value="Ig_NUP210_1st"/>
</dbReference>
<keyword evidence="2" id="KW-0732">Signal</keyword>
<evidence type="ECO:0000259" key="3">
    <source>
        <dbReference type="Pfam" id="PF22963"/>
    </source>
</evidence>
<evidence type="ECO:0000259" key="6">
    <source>
        <dbReference type="Pfam" id="PF24991"/>
    </source>
</evidence>
<dbReference type="InterPro" id="IPR013783">
    <property type="entry name" value="Ig-like_fold"/>
</dbReference>
<dbReference type="PANTHER" id="PTHR23019:SF0">
    <property type="entry name" value="NUCLEAR PORE MEMBRANE GLYCOPROTEIN 210"/>
    <property type="match status" value="1"/>
</dbReference>
<dbReference type="InterPro" id="IPR055097">
    <property type="entry name" value="Ig_NUP210_2nd"/>
</dbReference>